<gene>
    <name evidence="8" type="ORF">DSL99_3148</name>
</gene>
<evidence type="ECO:0000256" key="4">
    <source>
        <dbReference type="ARBA" id="ARBA00023125"/>
    </source>
</evidence>
<keyword evidence="3 6" id="KW-1133">Transmembrane helix</keyword>
<dbReference type="PANTHER" id="PTHR46797:SF1">
    <property type="entry name" value="METHYLPHOSPHONATE SYNTHASE"/>
    <property type="match status" value="1"/>
</dbReference>
<evidence type="ECO:0000256" key="2">
    <source>
        <dbReference type="ARBA" id="ARBA00022692"/>
    </source>
</evidence>
<keyword evidence="5 6" id="KW-0472">Membrane</keyword>
<dbReference type="InterPro" id="IPR019109">
    <property type="entry name" value="MamF_MmsF"/>
</dbReference>
<evidence type="ECO:0000313" key="8">
    <source>
        <dbReference type="EMBL" id="RXG26838.1"/>
    </source>
</evidence>
<reference evidence="8 9" key="1">
    <citation type="submission" date="2018-07" db="EMBL/GenBank/DDBJ databases">
        <title>Leeuwenhoekiella genomics.</title>
        <authorList>
            <person name="Tahon G."/>
            <person name="Willems A."/>
        </authorList>
    </citation>
    <scope>NUCLEOTIDE SEQUENCE [LARGE SCALE GENOMIC DNA]</scope>
    <source>
        <strain evidence="8 9">LMG 1345</strain>
    </source>
</reference>
<organism evidence="8 9">
    <name type="scientific">Leeuwenhoekiella marinoflava</name>
    <dbReference type="NCBI Taxonomy" id="988"/>
    <lineage>
        <taxon>Bacteria</taxon>
        <taxon>Pseudomonadati</taxon>
        <taxon>Bacteroidota</taxon>
        <taxon>Flavobacteriia</taxon>
        <taxon>Flavobacteriales</taxon>
        <taxon>Flavobacteriaceae</taxon>
        <taxon>Leeuwenhoekiella</taxon>
    </lineage>
</organism>
<dbReference type="AlphaFoldDB" id="A0A4Q0PIL1"/>
<feature type="transmembrane region" description="Helical" evidence="6">
    <location>
        <begin position="136"/>
        <end position="154"/>
    </location>
</feature>
<dbReference type="PANTHER" id="PTHR46797">
    <property type="entry name" value="HTH-TYPE TRANSCRIPTIONAL REGULATOR"/>
    <property type="match status" value="1"/>
</dbReference>
<dbReference type="Pfam" id="PF09685">
    <property type="entry name" value="MamF_MmsF"/>
    <property type="match status" value="1"/>
</dbReference>
<dbReference type="GO" id="GO:0003677">
    <property type="term" value="F:DNA binding"/>
    <property type="evidence" value="ECO:0007669"/>
    <property type="project" value="UniProtKB-KW"/>
</dbReference>
<sequence length="213" mass="24591">MLFDLGLTENITLMKNTFLSESLKEVRKRKGLTQEELAENSKLSLRTIQRLEGSETTPNGETLRRITNALNIDQNELTDWELKTDVSFLKSINSSALSFLLFPILGILLPSILWGSKKGQVNNLNRVAKAIINFQITWNLLFFIGLIFGAFIVTYKIETTGFITPSHFETRNQFYLYFIGIMYVLNLIIILFNHIRLQKEKEMCYPKINFIGK</sequence>
<comment type="subcellular location">
    <subcellularLocation>
        <location evidence="1">Membrane</location>
        <topology evidence="1">Multi-pass membrane protein</topology>
    </subcellularLocation>
</comment>
<dbReference type="Pfam" id="PF01381">
    <property type="entry name" value="HTH_3"/>
    <property type="match status" value="1"/>
</dbReference>
<name>A0A4Q0PIL1_9FLAO</name>
<dbReference type="Proteomes" id="UP000290608">
    <property type="component" value="Unassembled WGS sequence"/>
</dbReference>
<dbReference type="SUPFAM" id="SSF47413">
    <property type="entry name" value="lambda repressor-like DNA-binding domains"/>
    <property type="match status" value="1"/>
</dbReference>
<evidence type="ECO:0000256" key="6">
    <source>
        <dbReference type="SAM" id="Phobius"/>
    </source>
</evidence>
<accession>A0A4Q0PIL1</accession>
<dbReference type="Gene3D" id="1.10.260.40">
    <property type="entry name" value="lambda repressor-like DNA-binding domains"/>
    <property type="match status" value="1"/>
</dbReference>
<feature type="transmembrane region" description="Helical" evidence="6">
    <location>
        <begin position="174"/>
        <end position="193"/>
    </location>
</feature>
<dbReference type="STRING" id="1122159.SAMN02745246_02351"/>
<protein>
    <submittedName>
        <fullName evidence="8">Helix-turn-helix protein</fullName>
    </submittedName>
</protein>
<feature type="transmembrane region" description="Helical" evidence="6">
    <location>
        <begin position="96"/>
        <end position="115"/>
    </location>
</feature>
<dbReference type="SMART" id="SM00530">
    <property type="entry name" value="HTH_XRE"/>
    <property type="match status" value="1"/>
</dbReference>
<evidence type="ECO:0000313" key="9">
    <source>
        <dbReference type="Proteomes" id="UP000290608"/>
    </source>
</evidence>
<keyword evidence="4" id="KW-0238">DNA-binding</keyword>
<evidence type="ECO:0000256" key="3">
    <source>
        <dbReference type="ARBA" id="ARBA00022989"/>
    </source>
</evidence>
<evidence type="ECO:0000256" key="5">
    <source>
        <dbReference type="ARBA" id="ARBA00023136"/>
    </source>
</evidence>
<dbReference type="InterPro" id="IPR010982">
    <property type="entry name" value="Lambda_DNA-bd_dom_sf"/>
</dbReference>
<dbReference type="CDD" id="cd00093">
    <property type="entry name" value="HTH_XRE"/>
    <property type="match status" value="1"/>
</dbReference>
<comment type="caution">
    <text evidence="8">The sequence shown here is derived from an EMBL/GenBank/DDBJ whole genome shotgun (WGS) entry which is preliminary data.</text>
</comment>
<dbReference type="EMBL" id="QOVL01000018">
    <property type="protein sequence ID" value="RXG26838.1"/>
    <property type="molecule type" value="Genomic_DNA"/>
</dbReference>
<keyword evidence="2 6" id="KW-0812">Transmembrane</keyword>
<evidence type="ECO:0000259" key="7">
    <source>
        <dbReference type="PROSITE" id="PS50943"/>
    </source>
</evidence>
<proteinExistence type="predicted"/>
<dbReference type="InterPro" id="IPR001387">
    <property type="entry name" value="Cro/C1-type_HTH"/>
</dbReference>
<evidence type="ECO:0000256" key="1">
    <source>
        <dbReference type="ARBA" id="ARBA00004141"/>
    </source>
</evidence>
<dbReference type="GO" id="GO:0003700">
    <property type="term" value="F:DNA-binding transcription factor activity"/>
    <property type="evidence" value="ECO:0007669"/>
    <property type="project" value="TreeGrafter"/>
</dbReference>
<dbReference type="PROSITE" id="PS50943">
    <property type="entry name" value="HTH_CROC1"/>
    <property type="match status" value="1"/>
</dbReference>
<dbReference type="GO" id="GO:0005829">
    <property type="term" value="C:cytosol"/>
    <property type="evidence" value="ECO:0007669"/>
    <property type="project" value="TreeGrafter"/>
</dbReference>
<feature type="domain" description="HTH cro/C1-type" evidence="7">
    <location>
        <begin position="23"/>
        <end position="77"/>
    </location>
</feature>
<dbReference type="InterPro" id="IPR050807">
    <property type="entry name" value="TransReg_Diox_bact_type"/>
</dbReference>